<dbReference type="AlphaFoldDB" id="A0A671RB98"/>
<organism evidence="7 8">
    <name type="scientific">Sinocyclocheilus anshuiensis</name>
    <dbReference type="NCBI Taxonomy" id="1608454"/>
    <lineage>
        <taxon>Eukaryota</taxon>
        <taxon>Metazoa</taxon>
        <taxon>Chordata</taxon>
        <taxon>Craniata</taxon>
        <taxon>Vertebrata</taxon>
        <taxon>Euteleostomi</taxon>
        <taxon>Actinopterygii</taxon>
        <taxon>Neopterygii</taxon>
        <taxon>Teleostei</taxon>
        <taxon>Ostariophysi</taxon>
        <taxon>Cypriniformes</taxon>
        <taxon>Cyprinidae</taxon>
        <taxon>Cyprininae</taxon>
        <taxon>Sinocyclocheilus</taxon>
    </lineage>
</organism>
<dbReference type="Proteomes" id="UP000472260">
    <property type="component" value="Unassembled WGS sequence"/>
</dbReference>
<feature type="transmembrane region" description="Helical" evidence="6">
    <location>
        <begin position="12"/>
        <end position="32"/>
    </location>
</feature>
<evidence type="ECO:0000256" key="1">
    <source>
        <dbReference type="ARBA" id="ARBA00004155"/>
    </source>
</evidence>
<dbReference type="GO" id="GO:0010506">
    <property type="term" value="P:regulation of autophagy"/>
    <property type="evidence" value="ECO:0007669"/>
    <property type="project" value="TreeGrafter"/>
</dbReference>
<dbReference type="GO" id="GO:0045671">
    <property type="term" value="P:negative regulation of osteoclast differentiation"/>
    <property type="evidence" value="ECO:0007669"/>
    <property type="project" value="TreeGrafter"/>
</dbReference>
<evidence type="ECO:0000313" key="7">
    <source>
        <dbReference type="Ensembl" id="ENSSANP00000080420.1"/>
    </source>
</evidence>
<name>A0A671RB98_9TELE</name>
<sequence>MIYTNSNIYDFATVILLYSSRACYNLVVLALAKIKSFNSFDYDWYNVSDQADLKSMLGDAGYVVFGVILFVWELLPTSLVVFFFRVLLNIQYLNYIYNVTKDFYFK</sequence>
<keyword evidence="2 6" id="KW-0812">Transmembrane</keyword>
<dbReference type="PANTHER" id="PTHR15146:SF0">
    <property type="entry name" value="INTEGRAL MEMBRANE PROTEIN GPR137B"/>
    <property type="match status" value="1"/>
</dbReference>
<keyword evidence="3 6" id="KW-1133">Transmembrane helix</keyword>
<dbReference type="GO" id="GO:1904263">
    <property type="term" value="P:positive regulation of TORC1 signaling"/>
    <property type="evidence" value="ECO:0007669"/>
    <property type="project" value="TreeGrafter"/>
</dbReference>
<keyword evidence="5" id="KW-0458">Lysosome</keyword>
<dbReference type="GO" id="GO:0005765">
    <property type="term" value="C:lysosomal membrane"/>
    <property type="evidence" value="ECO:0007669"/>
    <property type="project" value="UniProtKB-SubCell"/>
</dbReference>
<dbReference type="Ensembl" id="ENSSANT00000085471.1">
    <property type="protein sequence ID" value="ENSSANP00000080420.1"/>
    <property type="gene ID" value="ENSSANG00000039987.1"/>
</dbReference>
<dbReference type="PANTHER" id="PTHR15146">
    <property type="entry name" value="INTEGRAL MEMBRANE PROTEIN GPR137"/>
    <property type="match status" value="1"/>
</dbReference>
<reference evidence="7" key="1">
    <citation type="submission" date="2025-08" db="UniProtKB">
        <authorList>
            <consortium name="Ensembl"/>
        </authorList>
    </citation>
    <scope>IDENTIFICATION</scope>
</reference>
<protein>
    <submittedName>
        <fullName evidence="7">Uncharacterized protein</fullName>
    </submittedName>
</protein>
<evidence type="ECO:0000256" key="5">
    <source>
        <dbReference type="ARBA" id="ARBA00023228"/>
    </source>
</evidence>
<evidence type="ECO:0000256" key="6">
    <source>
        <dbReference type="SAM" id="Phobius"/>
    </source>
</evidence>
<evidence type="ECO:0000313" key="8">
    <source>
        <dbReference type="Proteomes" id="UP000472260"/>
    </source>
</evidence>
<reference evidence="7" key="2">
    <citation type="submission" date="2025-09" db="UniProtKB">
        <authorList>
            <consortium name="Ensembl"/>
        </authorList>
    </citation>
    <scope>IDENTIFICATION</scope>
</reference>
<keyword evidence="4 6" id="KW-0472">Membrane</keyword>
<dbReference type="InterPro" id="IPR029723">
    <property type="entry name" value="GPR137"/>
</dbReference>
<keyword evidence="8" id="KW-1185">Reference proteome</keyword>
<accession>A0A671RB98</accession>
<evidence type="ECO:0000256" key="3">
    <source>
        <dbReference type="ARBA" id="ARBA00022989"/>
    </source>
</evidence>
<proteinExistence type="predicted"/>
<evidence type="ECO:0000256" key="4">
    <source>
        <dbReference type="ARBA" id="ARBA00023136"/>
    </source>
</evidence>
<feature type="transmembrane region" description="Helical" evidence="6">
    <location>
        <begin position="62"/>
        <end position="88"/>
    </location>
</feature>
<evidence type="ECO:0000256" key="2">
    <source>
        <dbReference type="ARBA" id="ARBA00022692"/>
    </source>
</evidence>
<dbReference type="GO" id="GO:0045779">
    <property type="term" value="P:negative regulation of bone resorption"/>
    <property type="evidence" value="ECO:0007669"/>
    <property type="project" value="TreeGrafter"/>
</dbReference>
<comment type="subcellular location">
    <subcellularLocation>
        <location evidence="1">Lysosome membrane</location>
        <topology evidence="1">Multi-pass membrane protein</topology>
    </subcellularLocation>
</comment>